<dbReference type="OrthoDB" id="2750929at2759"/>
<accession>A0A9P5Z2H5</accession>
<dbReference type="EMBL" id="MU155220">
    <property type="protein sequence ID" value="KAF9479085.1"/>
    <property type="molecule type" value="Genomic_DNA"/>
</dbReference>
<gene>
    <name evidence="1" type="ORF">BDN70DRAFT_711145</name>
</gene>
<dbReference type="Proteomes" id="UP000807469">
    <property type="component" value="Unassembled WGS sequence"/>
</dbReference>
<keyword evidence="2" id="KW-1185">Reference proteome</keyword>
<evidence type="ECO:0000313" key="1">
    <source>
        <dbReference type="EMBL" id="KAF9479085.1"/>
    </source>
</evidence>
<sequence>MRSGNAVMLNFRTGLSCLRAKELVPWNRVLHVRVVGDGFKTDTEPSTPYPVKKPKHRRRLTNVMTLRPERFTREAQKISDLSGAVSPSLYIRGERTSHLHYCYKIKENHSVLRPFPPDTKGYLYFHHSPGKPALHGGVRFKLCNGLEEFQEGSDLLIPSGEVWDISVAEIISFSQQRPLLKFVRGEKLIGDDIVEDVRKNLHRWFRKKSPHCIYSLSDPFIIDVSVERGHTNILTRKKLVRVSFLPWFFVEYGRMNEGQRHFIFPFSGAVRLQYELSTLPEHRELGPTLVMRVLEIVKPITVDPKYNDGTVVIPEPGELLHLCRMSRGKKSIAHLPISRQAMNADILELAKEAWPTAKL</sequence>
<reference evidence="1" key="1">
    <citation type="submission" date="2020-11" db="EMBL/GenBank/DDBJ databases">
        <authorList>
            <consortium name="DOE Joint Genome Institute"/>
            <person name="Ahrendt S."/>
            <person name="Riley R."/>
            <person name="Andreopoulos W."/>
            <person name="Labutti K."/>
            <person name="Pangilinan J."/>
            <person name="Ruiz-Duenas F.J."/>
            <person name="Barrasa J.M."/>
            <person name="Sanchez-Garcia M."/>
            <person name="Camarero S."/>
            <person name="Miyauchi S."/>
            <person name="Serrano A."/>
            <person name="Linde D."/>
            <person name="Babiker R."/>
            <person name="Drula E."/>
            <person name="Ayuso-Fernandez I."/>
            <person name="Pacheco R."/>
            <person name="Padilla G."/>
            <person name="Ferreira P."/>
            <person name="Barriuso J."/>
            <person name="Kellner H."/>
            <person name="Castanera R."/>
            <person name="Alfaro M."/>
            <person name="Ramirez L."/>
            <person name="Pisabarro A.G."/>
            <person name="Kuo A."/>
            <person name="Tritt A."/>
            <person name="Lipzen A."/>
            <person name="He G."/>
            <person name="Yan M."/>
            <person name="Ng V."/>
            <person name="Cullen D."/>
            <person name="Martin F."/>
            <person name="Rosso M.-N."/>
            <person name="Henrissat B."/>
            <person name="Hibbett D."/>
            <person name="Martinez A.T."/>
            <person name="Grigoriev I.V."/>
        </authorList>
    </citation>
    <scope>NUCLEOTIDE SEQUENCE</scope>
    <source>
        <strain evidence="1">CIRM-BRFM 674</strain>
    </source>
</reference>
<proteinExistence type="predicted"/>
<comment type="caution">
    <text evidence="1">The sequence shown here is derived from an EMBL/GenBank/DDBJ whole genome shotgun (WGS) entry which is preliminary data.</text>
</comment>
<dbReference type="AlphaFoldDB" id="A0A9P5Z2H5"/>
<protein>
    <submittedName>
        <fullName evidence="1">Uncharacterized protein</fullName>
    </submittedName>
</protein>
<organism evidence="1 2">
    <name type="scientific">Pholiota conissans</name>
    <dbReference type="NCBI Taxonomy" id="109636"/>
    <lineage>
        <taxon>Eukaryota</taxon>
        <taxon>Fungi</taxon>
        <taxon>Dikarya</taxon>
        <taxon>Basidiomycota</taxon>
        <taxon>Agaricomycotina</taxon>
        <taxon>Agaricomycetes</taxon>
        <taxon>Agaricomycetidae</taxon>
        <taxon>Agaricales</taxon>
        <taxon>Agaricineae</taxon>
        <taxon>Strophariaceae</taxon>
        <taxon>Pholiota</taxon>
    </lineage>
</organism>
<evidence type="ECO:0000313" key="2">
    <source>
        <dbReference type="Proteomes" id="UP000807469"/>
    </source>
</evidence>
<name>A0A9P5Z2H5_9AGAR</name>